<organism evidence="28 29">
    <name type="scientific">Urochloa decumbens</name>
    <dbReference type="NCBI Taxonomy" id="240449"/>
    <lineage>
        <taxon>Eukaryota</taxon>
        <taxon>Viridiplantae</taxon>
        <taxon>Streptophyta</taxon>
        <taxon>Embryophyta</taxon>
        <taxon>Tracheophyta</taxon>
        <taxon>Spermatophyta</taxon>
        <taxon>Magnoliopsida</taxon>
        <taxon>Liliopsida</taxon>
        <taxon>Poales</taxon>
        <taxon>Poaceae</taxon>
        <taxon>PACMAD clade</taxon>
        <taxon>Panicoideae</taxon>
        <taxon>Panicodae</taxon>
        <taxon>Paniceae</taxon>
        <taxon>Melinidinae</taxon>
        <taxon>Urochloa</taxon>
    </lineage>
</organism>
<keyword evidence="16" id="KW-1207">Sterol metabolism</keyword>
<dbReference type="GO" id="GO:0046872">
    <property type="term" value="F:metal ion binding"/>
    <property type="evidence" value="ECO:0007669"/>
    <property type="project" value="UniProtKB-KW"/>
</dbReference>
<evidence type="ECO:0000256" key="22">
    <source>
        <dbReference type="ARBA" id="ARBA00042983"/>
    </source>
</evidence>
<proteinExistence type="inferred from homology"/>
<feature type="binding site" description="axial binding residue" evidence="26">
    <location>
        <position position="436"/>
    </location>
    <ligand>
        <name>heme</name>
        <dbReference type="ChEBI" id="CHEBI:30413"/>
    </ligand>
    <ligandPart>
        <name>Fe</name>
        <dbReference type="ChEBI" id="CHEBI:18248"/>
    </ligandPart>
</feature>
<dbReference type="GO" id="GO:0016126">
    <property type="term" value="P:sterol biosynthetic process"/>
    <property type="evidence" value="ECO:0007669"/>
    <property type="project" value="UniProtKB-KW"/>
</dbReference>
<dbReference type="Proteomes" id="UP001497457">
    <property type="component" value="Chromosome 22rd"/>
</dbReference>
<dbReference type="InterPro" id="IPR050529">
    <property type="entry name" value="CYP450_sterol_14alpha_dmase"/>
</dbReference>
<evidence type="ECO:0000256" key="7">
    <source>
        <dbReference type="ARBA" id="ARBA00022679"/>
    </source>
</evidence>
<keyword evidence="17" id="KW-0753">Steroid metabolism</keyword>
<evidence type="ECO:0000256" key="15">
    <source>
        <dbReference type="ARBA" id="ARBA00023136"/>
    </source>
</evidence>
<dbReference type="InterPro" id="IPR017972">
    <property type="entry name" value="Cyt_P450_CS"/>
</dbReference>
<evidence type="ECO:0000256" key="11">
    <source>
        <dbReference type="ARBA" id="ARBA00023004"/>
    </source>
</evidence>
<dbReference type="SUPFAM" id="SSF48264">
    <property type="entry name" value="Cytochrome P450"/>
    <property type="match status" value="1"/>
</dbReference>
<comment type="cofactor">
    <cofactor evidence="1 26">
        <name>heme</name>
        <dbReference type="ChEBI" id="CHEBI:30413"/>
    </cofactor>
</comment>
<evidence type="ECO:0000256" key="5">
    <source>
        <dbReference type="ARBA" id="ARBA00022603"/>
    </source>
</evidence>
<evidence type="ECO:0000256" key="2">
    <source>
        <dbReference type="ARBA" id="ARBA00004167"/>
    </source>
</evidence>
<evidence type="ECO:0000256" key="27">
    <source>
        <dbReference type="RuleBase" id="RU000461"/>
    </source>
</evidence>
<dbReference type="InterPro" id="IPR002403">
    <property type="entry name" value="Cyt_P450_E_grp-IV"/>
</dbReference>
<evidence type="ECO:0000256" key="14">
    <source>
        <dbReference type="ARBA" id="ARBA00023098"/>
    </source>
</evidence>
<comment type="similarity">
    <text evidence="3 27">Belongs to the cytochrome P450 family.</text>
</comment>
<evidence type="ECO:0000256" key="24">
    <source>
        <dbReference type="ARBA" id="ARBA00058467"/>
    </source>
</evidence>
<evidence type="ECO:0000256" key="13">
    <source>
        <dbReference type="ARBA" id="ARBA00023033"/>
    </source>
</evidence>
<keyword evidence="8 26" id="KW-0479">Metal-binding</keyword>
<dbReference type="GO" id="GO:0008398">
    <property type="term" value="F:sterol 14-demethylase activity"/>
    <property type="evidence" value="ECO:0007669"/>
    <property type="project" value="UniProtKB-EC"/>
</dbReference>
<evidence type="ECO:0000256" key="25">
    <source>
        <dbReference type="ARBA" id="ARBA00072797"/>
    </source>
</evidence>
<gene>
    <name evidence="28" type="ORF">URODEC1_LOCUS57281</name>
</gene>
<evidence type="ECO:0000256" key="23">
    <source>
        <dbReference type="ARBA" id="ARBA00051013"/>
    </source>
</evidence>
<keyword evidence="9" id="KW-0752">Steroid biosynthesis</keyword>
<evidence type="ECO:0000256" key="20">
    <source>
        <dbReference type="ARBA" id="ARBA00042370"/>
    </source>
</evidence>
<keyword evidence="29" id="KW-1185">Reference proteome</keyword>
<dbReference type="EMBL" id="OZ075132">
    <property type="protein sequence ID" value="CAL4983948.1"/>
    <property type="molecule type" value="Genomic_DNA"/>
</dbReference>
<keyword evidence="7" id="KW-0808">Transferase</keyword>
<accession>A0ABC9AQ71</accession>
<comment type="catalytic activity">
    <reaction evidence="23">
        <text>a 14alpha-methyl steroid + 3 reduced [NADPH--hemoprotein reductase] + 3 O2 = a Delta(14) steroid + formate + 3 oxidized [NADPH--hemoprotein reductase] + 4 H2O + 4 H(+)</text>
        <dbReference type="Rhea" id="RHEA:54028"/>
        <dbReference type="Rhea" id="RHEA-COMP:11964"/>
        <dbReference type="Rhea" id="RHEA-COMP:11965"/>
        <dbReference type="ChEBI" id="CHEBI:15377"/>
        <dbReference type="ChEBI" id="CHEBI:15378"/>
        <dbReference type="ChEBI" id="CHEBI:15379"/>
        <dbReference type="ChEBI" id="CHEBI:15740"/>
        <dbReference type="ChEBI" id="CHEBI:57618"/>
        <dbReference type="ChEBI" id="CHEBI:58210"/>
        <dbReference type="ChEBI" id="CHEBI:138029"/>
        <dbReference type="ChEBI" id="CHEBI:138031"/>
        <dbReference type="EC" id="1.14.14.154"/>
    </reaction>
</comment>
<dbReference type="PRINTS" id="PR00465">
    <property type="entry name" value="EP450IV"/>
</dbReference>
<evidence type="ECO:0000256" key="9">
    <source>
        <dbReference type="ARBA" id="ARBA00022955"/>
    </source>
</evidence>
<evidence type="ECO:0000256" key="4">
    <source>
        <dbReference type="ARBA" id="ARBA00022516"/>
    </source>
</evidence>
<dbReference type="GO" id="GO:0008168">
    <property type="term" value="F:methyltransferase activity"/>
    <property type="evidence" value="ECO:0007669"/>
    <property type="project" value="UniProtKB-KW"/>
</dbReference>
<dbReference type="PRINTS" id="PR00385">
    <property type="entry name" value="P450"/>
</dbReference>
<sequence length="493" mass="56177">MYMTSGATAIWVAIATVFVTAVMTRVVRARTKHDSVSTRAPPPVVKCGSVIGLFYTMFSKGFRAMIQDQYEKLGSVFTISFFGPKVTFLIGPEVSGHFYQGLDSEINHGRILEFTVPMFGKAVGYGVDDTTRMEQYRFQFEALRPSKLKSNVALMLQEVEDYFAKWGPQGMVDLKQELSQILMLIAGRCLLGKEVREMIFGEVVTLFDELFDNSTRLTSVLFPYAPTLATYRRNRAQTKLSELFTEIVRSRKCSKRVEEDVLQSLVDSQYNNGCPTTEEEVTGMVMSLIFAGKHTSTGASTWTGACLLSHARWYEAAMEEQEQIISKYGDQVDYNALQEMDILHRCIKEALRMHPSALVFLRRVQKNFVVRTKDGIEYEIPRGHTIASPVLYNNYIPYIYKDPDVFDPDRFRPGREEDKVGGKFSYTSFGGGRHACPGEAFAYMQRKAIYSCLIRNFELELVSPFPETSWQKLIPEAKGKVMVSYKRRRMPRT</sequence>
<comment type="subcellular location">
    <subcellularLocation>
        <location evidence="2">Membrane</location>
        <topology evidence="2">Single-pass membrane protein</topology>
    </subcellularLocation>
</comment>
<dbReference type="Pfam" id="PF00067">
    <property type="entry name" value="p450"/>
    <property type="match status" value="1"/>
</dbReference>
<dbReference type="PANTHER" id="PTHR24304:SF2">
    <property type="entry name" value="24-HYDROXYCHOLESTEROL 7-ALPHA-HYDROXYLASE"/>
    <property type="match status" value="1"/>
</dbReference>
<dbReference type="PROSITE" id="PS00086">
    <property type="entry name" value="CYTOCHROME_P450"/>
    <property type="match status" value="1"/>
</dbReference>
<keyword evidence="14" id="KW-0443">Lipid metabolism</keyword>
<evidence type="ECO:0000256" key="16">
    <source>
        <dbReference type="ARBA" id="ARBA00023166"/>
    </source>
</evidence>
<keyword evidence="13 27" id="KW-0503">Monooxygenase</keyword>
<evidence type="ECO:0000256" key="10">
    <source>
        <dbReference type="ARBA" id="ARBA00023002"/>
    </source>
</evidence>
<dbReference type="InterPro" id="IPR036396">
    <property type="entry name" value="Cyt_P450_sf"/>
</dbReference>
<comment type="pathway">
    <text evidence="18">Steroid biosynthesis; zymosterol biosynthesis; zymosterol from lanosterol: step 1/6.</text>
</comment>
<evidence type="ECO:0000256" key="17">
    <source>
        <dbReference type="ARBA" id="ARBA00023221"/>
    </source>
</evidence>
<dbReference type="Gene3D" id="1.10.630.10">
    <property type="entry name" value="Cytochrome P450"/>
    <property type="match status" value="1"/>
</dbReference>
<keyword evidence="5" id="KW-0489">Methyltransferase</keyword>
<dbReference type="CDD" id="cd11042">
    <property type="entry name" value="CYP51-like"/>
    <property type="match status" value="1"/>
</dbReference>
<evidence type="ECO:0000256" key="19">
    <source>
        <dbReference type="ARBA" id="ARBA00038974"/>
    </source>
</evidence>
<comment type="function">
    <text evidence="24">Catalyzes the 14-alpha demethylation of obtusifoliol to 4 alpha-methyl-5 alpha-ergosta-8,14,24(28)-trien-3 beta-ol.</text>
</comment>
<evidence type="ECO:0000256" key="12">
    <source>
        <dbReference type="ARBA" id="ARBA00023011"/>
    </source>
</evidence>
<dbReference type="AlphaFoldDB" id="A0ABC9AQ71"/>
<protein>
    <recommendedName>
        <fullName evidence="25">Obtusifoliol 14-alpha demethylase</fullName>
        <ecNumber evidence="19">1.14.14.154</ecNumber>
    </recommendedName>
    <alternativeName>
        <fullName evidence="20">CYPLI</fullName>
    </alternativeName>
    <alternativeName>
        <fullName evidence="22">Cytochrome P450 51</fullName>
    </alternativeName>
    <alternativeName>
        <fullName evidence="21">Cytochrome P450-LIA1</fullName>
    </alternativeName>
</protein>
<evidence type="ECO:0000256" key="6">
    <source>
        <dbReference type="ARBA" id="ARBA00022617"/>
    </source>
</evidence>
<dbReference type="GO" id="GO:0032259">
    <property type="term" value="P:methylation"/>
    <property type="evidence" value="ECO:0007669"/>
    <property type="project" value="UniProtKB-KW"/>
</dbReference>
<evidence type="ECO:0000313" key="29">
    <source>
        <dbReference type="Proteomes" id="UP001497457"/>
    </source>
</evidence>
<dbReference type="GO" id="GO:0016020">
    <property type="term" value="C:membrane"/>
    <property type="evidence" value="ECO:0007669"/>
    <property type="project" value="UniProtKB-SubCell"/>
</dbReference>
<evidence type="ECO:0000256" key="8">
    <source>
        <dbReference type="ARBA" id="ARBA00022723"/>
    </source>
</evidence>
<evidence type="ECO:0000256" key="3">
    <source>
        <dbReference type="ARBA" id="ARBA00010617"/>
    </source>
</evidence>
<reference evidence="28 29" key="2">
    <citation type="submission" date="2024-10" db="EMBL/GenBank/DDBJ databases">
        <authorList>
            <person name="Ryan C."/>
        </authorList>
    </citation>
    <scope>NUCLEOTIDE SEQUENCE [LARGE SCALE GENOMIC DNA]</scope>
</reference>
<evidence type="ECO:0000256" key="26">
    <source>
        <dbReference type="PIRSR" id="PIRSR602403-1"/>
    </source>
</evidence>
<dbReference type="EC" id="1.14.14.154" evidence="19"/>
<evidence type="ECO:0000256" key="18">
    <source>
        <dbReference type="ARBA" id="ARBA00037887"/>
    </source>
</evidence>
<keyword evidence="4" id="KW-0444">Lipid biosynthesis</keyword>
<keyword evidence="6 26" id="KW-0349">Heme</keyword>
<evidence type="ECO:0000313" key="28">
    <source>
        <dbReference type="EMBL" id="CAL4983948.1"/>
    </source>
</evidence>
<keyword evidence="10 27" id="KW-0560">Oxidoreductase</keyword>
<evidence type="ECO:0000256" key="1">
    <source>
        <dbReference type="ARBA" id="ARBA00001971"/>
    </source>
</evidence>
<dbReference type="FunFam" id="1.10.630.10:FF:000028">
    <property type="entry name" value="Cytochrome p450 51g1"/>
    <property type="match status" value="1"/>
</dbReference>
<keyword evidence="11 26" id="KW-0408">Iron</keyword>
<evidence type="ECO:0000256" key="21">
    <source>
        <dbReference type="ARBA" id="ARBA00042513"/>
    </source>
</evidence>
<dbReference type="PANTHER" id="PTHR24304">
    <property type="entry name" value="CYTOCHROME P450 FAMILY 7"/>
    <property type="match status" value="1"/>
</dbReference>
<dbReference type="InterPro" id="IPR001128">
    <property type="entry name" value="Cyt_P450"/>
</dbReference>
<reference evidence="29" key="1">
    <citation type="submission" date="2024-06" db="EMBL/GenBank/DDBJ databases">
        <authorList>
            <person name="Ryan C."/>
        </authorList>
    </citation>
    <scope>NUCLEOTIDE SEQUENCE [LARGE SCALE GENOMIC DNA]</scope>
</reference>
<name>A0ABC9AQ71_9POAL</name>
<keyword evidence="15" id="KW-0472">Membrane</keyword>
<keyword evidence="12" id="KW-0756">Sterol biosynthesis</keyword>